<organism evidence="5 6">
    <name type="scientific">candidate division WOR-1 bacterium DG_54_3</name>
    <dbReference type="NCBI Taxonomy" id="1703775"/>
    <lineage>
        <taxon>Bacteria</taxon>
        <taxon>Bacillati</taxon>
        <taxon>Saganbacteria</taxon>
    </lineage>
</organism>
<evidence type="ECO:0000256" key="1">
    <source>
        <dbReference type="ARBA" id="ARBA00009477"/>
    </source>
</evidence>
<sequence>MKIRNPKFEIRKLFYLLLLALILSSCVGKQEEPLKTVKVKLGSIKAEVPSTGIVEPRNRLEIKPPIAGRVDEVLASEGQSVKKGQILAWMSSSDRAALLDAARAKGEAEVKKWEDVYKPTPIVAPLNGFIIQRAVEPGQTVTSNDPILVMADYLIVKAQVDETDIGSIRIGQSVNIELDAYPGQSIPGRVEHVAFESKTVSNVNIYEVDIAPGRVPQFFRAGMSATVNFVLQERDNILILPLNTVKKIGDKSYVFIQKDNKTESLQVRTGLENSANIEILSGLAEGDEVVVPTIKMIQDLQAKFERRPRGPVNPLQRRD</sequence>
<dbReference type="InterPro" id="IPR058792">
    <property type="entry name" value="Beta-barrel_RND_2"/>
</dbReference>
<dbReference type="InterPro" id="IPR058649">
    <property type="entry name" value="CzcB_C"/>
</dbReference>
<dbReference type="InterPro" id="IPR006143">
    <property type="entry name" value="RND_pump_MFP"/>
</dbReference>
<proteinExistence type="inferred from homology"/>
<dbReference type="PANTHER" id="PTHR30469">
    <property type="entry name" value="MULTIDRUG RESISTANCE PROTEIN MDTA"/>
    <property type="match status" value="1"/>
</dbReference>
<feature type="domain" description="CusB-like beta-barrel" evidence="2">
    <location>
        <begin position="156"/>
        <end position="201"/>
    </location>
</feature>
<dbReference type="Pfam" id="PF25973">
    <property type="entry name" value="BSH_CzcB"/>
    <property type="match status" value="1"/>
</dbReference>
<dbReference type="Gene3D" id="2.40.30.170">
    <property type="match status" value="1"/>
</dbReference>
<dbReference type="Pfam" id="PF25954">
    <property type="entry name" value="Beta-barrel_RND_2"/>
    <property type="match status" value="1"/>
</dbReference>
<dbReference type="AlphaFoldDB" id="A0A0S7XUJ2"/>
<dbReference type="Pfam" id="PF25975">
    <property type="entry name" value="CzcB_C"/>
    <property type="match status" value="1"/>
</dbReference>
<evidence type="ECO:0000259" key="2">
    <source>
        <dbReference type="Pfam" id="PF25954"/>
    </source>
</evidence>
<dbReference type="PANTHER" id="PTHR30469:SF33">
    <property type="entry name" value="SLR1207 PROTEIN"/>
    <property type="match status" value="1"/>
</dbReference>
<feature type="domain" description="CzcB-like C-terminal circularly permuted SH3-like" evidence="4">
    <location>
        <begin position="241"/>
        <end position="291"/>
    </location>
</feature>
<dbReference type="PROSITE" id="PS51257">
    <property type="entry name" value="PROKAR_LIPOPROTEIN"/>
    <property type="match status" value="1"/>
</dbReference>
<gene>
    <name evidence="5" type="ORF">AMJ44_08990</name>
</gene>
<comment type="similarity">
    <text evidence="1">Belongs to the membrane fusion protein (MFP) (TC 8.A.1) family.</text>
</comment>
<dbReference type="NCBIfam" id="TIGR01730">
    <property type="entry name" value="RND_mfp"/>
    <property type="match status" value="1"/>
</dbReference>
<dbReference type="GO" id="GO:0015562">
    <property type="term" value="F:efflux transmembrane transporter activity"/>
    <property type="evidence" value="ECO:0007669"/>
    <property type="project" value="TreeGrafter"/>
</dbReference>
<evidence type="ECO:0000259" key="4">
    <source>
        <dbReference type="Pfam" id="PF25975"/>
    </source>
</evidence>
<reference evidence="5 6" key="1">
    <citation type="journal article" date="2015" name="Microbiome">
        <title>Genomic resolution of linkages in carbon, nitrogen, and sulfur cycling among widespread estuary sediment bacteria.</title>
        <authorList>
            <person name="Baker B.J."/>
            <person name="Lazar C.S."/>
            <person name="Teske A.P."/>
            <person name="Dick G.J."/>
        </authorList>
    </citation>
    <scope>NUCLEOTIDE SEQUENCE [LARGE SCALE GENOMIC DNA]</scope>
    <source>
        <strain evidence="5">DG_54_3</strain>
    </source>
</reference>
<protein>
    <recommendedName>
        <fullName evidence="7">RND transporter</fullName>
    </recommendedName>
</protein>
<dbReference type="Gene3D" id="2.40.420.20">
    <property type="match status" value="1"/>
</dbReference>
<comment type="caution">
    <text evidence="5">The sequence shown here is derived from an EMBL/GenBank/DDBJ whole genome shotgun (WGS) entry which is preliminary data.</text>
</comment>
<dbReference type="Gene3D" id="2.40.50.100">
    <property type="match status" value="1"/>
</dbReference>
<name>A0A0S7XUJ2_UNCSA</name>
<dbReference type="GO" id="GO:1990281">
    <property type="term" value="C:efflux pump complex"/>
    <property type="evidence" value="ECO:0007669"/>
    <property type="project" value="TreeGrafter"/>
</dbReference>
<dbReference type="EMBL" id="LIZX01000091">
    <property type="protein sequence ID" value="KPJ66102.1"/>
    <property type="molecule type" value="Genomic_DNA"/>
</dbReference>
<dbReference type="InterPro" id="IPR058647">
    <property type="entry name" value="BSH_CzcB-like"/>
</dbReference>
<accession>A0A0S7XUJ2</accession>
<dbReference type="SUPFAM" id="SSF111369">
    <property type="entry name" value="HlyD-like secretion proteins"/>
    <property type="match status" value="1"/>
</dbReference>
<evidence type="ECO:0000313" key="6">
    <source>
        <dbReference type="Proteomes" id="UP000051861"/>
    </source>
</evidence>
<feature type="domain" description="CzcB-like barrel-sandwich hybrid" evidence="3">
    <location>
        <begin position="61"/>
        <end position="152"/>
    </location>
</feature>
<evidence type="ECO:0008006" key="7">
    <source>
        <dbReference type="Google" id="ProtNLM"/>
    </source>
</evidence>
<evidence type="ECO:0000313" key="5">
    <source>
        <dbReference type="EMBL" id="KPJ66102.1"/>
    </source>
</evidence>
<dbReference type="PATRIC" id="fig|1703775.3.peg.3504"/>
<evidence type="ECO:0000259" key="3">
    <source>
        <dbReference type="Pfam" id="PF25973"/>
    </source>
</evidence>
<dbReference type="Proteomes" id="UP000051861">
    <property type="component" value="Unassembled WGS sequence"/>
</dbReference>